<feature type="domain" description="HTH cro/C1-type" evidence="1">
    <location>
        <begin position="2"/>
        <end position="28"/>
    </location>
</feature>
<dbReference type="InterPro" id="IPR001387">
    <property type="entry name" value="Cro/C1-type_HTH"/>
</dbReference>
<proteinExistence type="predicted"/>
<sequence>MIEKGKITPRYDTMRKLLNALGMDLIIIPIKLRGKINRLIKENEK</sequence>
<accession>A0A930XXJ7</accession>
<evidence type="ECO:0000259" key="1">
    <source>
        <dbReference type="PROSITE" id="PS50943"/>
    </source>
</evidence>
<organism evidence="2 3">
    <name type="scientific">Candidatus Amphirhobacter heronislandensis</name>
    <dbReference type="NCBI Taxonomy" id="1732024"/>
    <lineage>
        <taxon>Bacteria</taxon>
        <taxon>Pseudomonadati</taxon>
        <taxon>Pseudomonadota</taxon>
        <taxon>Gammaproteobacteria</taxon>
        <taxon>Candidatus Tethybacterales</taxon>
        <taxon>Candidatus Tethybacteraceae</taxon>
        <taxon>Candidatus Amphirhobacter</taxon>
    </lineage>
</organism>
<dbReference type="AlphaFoldDB" id="A0A930XXJ7"/>
<dbReference type="EMBL" id="JADHEI010000028">
    <property type="protein sequence ID" value="MBF2734888.1"/>
    <property type="molecule type" value="Genomic_DNA"/>
</dbReference>
<comment type="caution">
    <text evidence="2">The sequence shown here is derived from an EMBL/GenBank/DDBJ whole genome shotgun (WGS) entry which is preliminary data.</text>
</comment>
<protein>
    <recommendedName>
        <fullName evidence="1">HTH cro/C1-type domain-containing protein</fullName>
    </recommendedName>
</protein>
<keyword evidence="3" id="KW-1185">Reference proteome</keyword>
<gene>
    <name evidence="2" type="ORF">ISN26_02190</name>
</gene>
<reference evidence="2" key="1">
    <citation type="submission" date="2020-10" db="EMBL/GenBank/DDBJ databases">
        <title>An improved Amphimedon queenslandica hologenome assembly reveals how three proteobacterial symbionts can extend the metabolic phenotypic of their marine sponge host.</title>
        <authorList>
            <person name="Degnan B."/>
            <person name="Degnan S."/>
            <person name="Xiang X."/>
        </authorList>
    </citation>
    <scope>NUCLEOTIDE SEQUENCE</scope>
    <source>
        <strain evidence="2">AqS2</strain>
    </source>
</reference>
<name>A0A930XXJ7_9GAMM</name>
<dbReference type="Proteomes" id="UP000604381">
    <property type="component" value="Unassembled WGS sequence"/>
</dbReference>
<evidence type="ECO:0000313" key="2">
    <source>
        <dbReference type="EMBL" id="MBF2734888.1"/>
    </source>
</evidence>
<dbReference type="PROSITE" id="PS50943">
    <property type="entry name" value="HTH_CROC1"/>
    <property type="match status" value="1"/>
</dbReference>
<evidence type="ECO:0000313" key="3">
    <source>
        <dbReference type="Proteomes" id="UP000604381"/>
    </source>
</evidence>